<dbReference type="AlphaFoldDB" id="H5XD44"/>
<reference evidence="1 2" key="1">
    <citation type="submission" date="2011-11" db="EMBL/GenBank/DDBJ databases">
        <title>The Noncontiguous Finished sequence of Saccharomonospora cyanea NA-134.</title>
        <authorList>
            <consortium name="US DOE Joint Genome Institute"/>
            <person name="Lucas S."/>
            <person name="Han J."/>
            <person name="Lapidus A."/>
            <person name="Cheng J.-F."/>
            <person name="Goodwin L."/>
            <person name="Pitluck S."/>
            <person name="Peters L."/>
            <person name="Ovchinnikova G."/>
            <person name="Lu M."/>
            <person name="Detter J.C."/>
            <person name="Han C."/>
            <person name="Tapia R."/>
            <person name="Land M."/>
            <person name="Hauser L."/>
            <person name="Kyrpides N."/>
            <person name="Ivanova N."/>
            <person name="Pagani I."/>
            <person name="Brambilla E.-M."/>
            <person name="Klenk H.-P."/>
            <person name="Woyke T."/>
        </authorList>
    </citation>
    <scope>NUCLEOTIDE SEQUENCE [LARGE SCALE GENOMIC DNA]</scope>
    <source>
        <strain evidence="1 2">NA-134</strain>
    </source>
</reference>
<dbReference type="EMBL" id="CM001440">
    <property type="protein sequence ID" value="EHR63475.1"/>
    <property type="molecule type" value="Genomic_DNA"/>
</dbReference>
<dbReference type="RefSeq" id="WP_005459781.1">
    <property type="nucleotide sequence ID" value="NZ_CM001440.1"/>
</dbReference>
<gene>
    <name evidence="1" type="ORF">SaccyDRAFT_4668</name>
</gene>
<evidence type="ECO:0008006" key="3">
    <source>
        <dbReference type="Google" id="ProtNLM"/>
    </source>
</evidence>
<accession>H5XD44</accession>
<evidence type="ECO:0000313" key="1">
    <source>
        <dbReference type="EMBL" id="EHR63475.1"/>
    </source>
</evidence>
<organism evidence="1 2">
    <name type="scientific">Saccharomonospora cyanea NA-134</name>
    <dbReference type="NCBI Taxonomy" id="882082"/>
    <lineage>
        <taxon>Bacteria</taxon>
        <taxon>Bacillati</taxon>
        <taxon>Actinomycetota</taxon>
        <taxon>Actinomycetes</taxon>
        <taxon>Pseudonocardiales</taxon>
        <taxon>Pseudonocardiaceae</taxon>
        <taxon>Saccharomonospora</taxon>
    </lineage>
</organism>
<proteinExistence type="predicted"/>
<dbReference type="HOGENOM" id="CLU_946249_0_0_11"/>
<evidence type="ECO:0000313" key="2">
    <source>
        <dbReference type="Proteomes" id="UP000002791"/>
    </source>
</evidence>
<keyword evidence="2" id="KW-1185">Reference proteome</keyword>
<dbReference type="OrthoDB" id="3553984at2"/>
<dbReference type="Proteomes" id="UP000002791">
    <property type="component" value="Chromosome"/>
</dbReference>
<name>H5XD44_9PSEU</name>
<sequence>MDPLTLAGQAVSFLCGYLTQVASGVVQRTQDSAAEALYGMIATRLRQTAFGDRALRRLETAPGDNQAASEAQRTLAQEVQSDPAFAADLGRAVQNVWSAQGGVSQSTFEQGNTTVSGATMRKSVIAGGNVDQSRRQTRISFGGWTAIAAILLLGGTGSVVAISTGSGGVDTSSIGDAPGEEGARETAMAFVESMRSSDAELFCDLLHSEIVGNLEVHFGRPCPETVPVILDRITPEMKEEAKQAQVLSVTMESQSRAVVVVGIDNTEEGSAELRLRRDFDRWRVDLSRDTSNSFGFP</sequence>
<protein>
    <recommendedName>
        <fullName evidence="3">DUF4878 domain-containing protein</fullName>
    </recommendedName>
</protein>